<dbReference type="RefSeq" id="XP_024662716.1">
    <property type="nucleotide sequence ID" value="XM_024806948.1"/>
</dbReference>
<feature type="domain" description="Saccharopine dehydrogenase NADP binding" evidence="1">
    <location>
        <begin position="8"/>
        <end position="126"/>
    </location>
</feature>
<dbReference type="Pfam" id="PF03435">
    <property type="entry name" value="Sacchrp_dh_NADP"/>
    <property type="match status" value="1"/>
</dbReference>
<dbReference type="Gene3D" id="3.40.50.720">
    <property type="entry name" value="NAD(P)-binding Rossmann-like Domain"/>
    <property type="match status" value="1"/>
</dbReference>
<organism evidence="2 3">
    <name type="scientific">Wickerhamiella sorbophila</name>
    <dbReference type="NCBI Taxonomy" id="45607"/>
    <lineage>
        <taxon>Eukaryota</taxon>
        <taxon>Fungi</taxon>
        <taxon>Dikarya</taxon>
        <taxon>Ascomycota</taxon>
        <taxon>Saccharomycotina</taxon>
        <taxon>Dipodascomycetes</taxon>
        <taxon>Dipodascales</taxon>
        <taxon>Trichomonascaceae</taxon>
        <taxon>Wickerhamiella</taxon>
    </lineage>
</organism>
<dbReference type="SUPFAM" id="SSF51735">
    <property type="entry name" value="NAD(P)-binding Rossmann-fold domains"/>
    <property type="match status" value="1"/>
</dbReference>
<dbReference type="EMBL" id="NDIQ01000001">
    <property type="protein sequence ID" value="PRT52770.1"/>
    <property type="molecule type" value="Genomic_DNA"/>
</dbReference>
<keyword evidence="3" id="KW-1185">Reference proteome</keyword>
<dbReference type="Proteomes" id="UP000238350">
    <property type="component" value="Unassembled WGS sequence"/>
</dbReference>
<comment type="caution">
    <text evidence="2">The sequence shown here is derived from an EMBL/GenBank/DDBJ whole genome shotgun (WGS) entry which is preliminary data.</text>
</comment>
<accession>A0A2T0FCS9</accession>
<name>A0A2T0FCS9_9ASCO</name>
<dbReference type="PANTHER" id="PTHR43781">
    <property type="entry name" value="SACCHAROPINE DEHYDROGENASE"/>
    <property type="match status" value="1"/>
</dbReference>
<evidence type="ECO:0000259" key="1">
    <source>
        <dbReference type="Pfam" id="PF03435"/>
    </source>
</evidence>
<proteinExistence type="predicted"/>
<evidence type="ECO:0000313" key="3">
    <source>
        <dbReference type="Proteomes" id="UP000238350"/>
    </source>
</evidence>
<protein>
    <submittedName>
        <fullName evidence="2">Saccharopine dehydrogenase-like oxidoreductase</fullName>
    </submittedName>
</protein>
<reference evidence="2 3" key="1">
    <citation type="submission" date="2017-04" db="EMBL/GenBank/DDBJ databases">
        <title>Genome sequencing of [Candida] sorbophila.</title>
        <authorList>
            <person name="Ahn J.O."/>
        </authorList>
    </citation>
    <scope>NUCLEOTIDE SEQUENCE [LARGE SCALE GENOMIC DNA]</scope>
    <source>
        <strain evidence="2 3">DS02</strain>
    </source>
</reference>
<dbReference type="PANTHER" id="PTHR43781:SF1">
    <property type="entry name" value="SACCHAROPINE DEHYDROGENASE"/>
    <property type="match status" value="1"/>
</dbReference>
<dbReference type="GeneID" id="36514139"/>
<dbReference type="AlphaFoldDB" id="A0A2T0FCS9"/>
<dbReference type="OrthoDB" id="10268090at2759"/>
<sequence length="350" mass="37584">MSSKSELLVYGAYGYTGKLICERLTEIGQAYIAGGRNEEKSKEIAEQFGVPFKVFSLDNPADAEKALENVSVVLHCAGPYSVTSRPMVDVCIKTRTHYLDITGEYTVIEAVASRDAEIRAAGILAMPSVGMDVVPSDCISAYVANKLPSATQLKLYISFKGGLSAGTAKTMVEMIGGGSKIRKDGKIVSVPFGALVEDVKYPNDEEYTMINFPWGDVSSAYHTTKINNVTVFMASMSPQAARIGSYISPVFNIGPVRWALQSLIGRFVKGDGVEERKSGSAQFLAVASDGTQEARAYLKTISGYSLTAISSVIIAQRALKGDFKPGFHTPAGLYGADLVLEIPGTERKDL</sequence>
<dbReference type="InterPro" id="IPR036291">
    <property type="entry name" value="NAD(P)-bd_dom_sf"/>
</dbReference>
<evidence type="ECO:0000313" key="2">
    <source>
        <dbReference type="EMBL" id="PRT52770.1"/>
    </source>
</evidence>
<gene>
    <name evidence="2" type="ORF">B9G98_00390</name>
</gene>
<dbReference type="InterPro" id="IPR005097">
    <property type="entry name" value="Sacchrp_dh_NADP-bd"/>
</dbReference>